<feature type="transmembrane region" description="Helical" evidence="8">
    <location>
        <begin position="203"/>
        <end position="223"/>
    </location>
</feature>
<keyword evidence="6 8" id="KW-0472">Membrane</keyword>
<evidence type="ECO:0000313" key="13">
    <source>
        <dbReference type="EMBL" id="CAB4758661.1"/>
    </source>
</evidence>
<feature type="transmembrane region" description="Helical" evidence="8">
    <location>
        <begin position="364"/>
        <end position="383"/>
    </location>
</feature>
<feature type="transmembrane region" description="Helical" evidence="8">
    <location>
        <begin position="325"/>
        <end position="343"/>
    </location>
</feature>
<dbReference type="InterPro" id="IPR050879">
    <property type="entry name" value="Acyltransferase_3"/>
</dbReference>
<evidence type="ECO:0000313" key="12">
    <source>
        <dbReference type="EMBL" id="CAB4675854.1"/>
    </source>
</evidence>
<sequence>MAEVTENTTYFRQDIQGLRAIAILLVVIYHTGIAFPGGYIGVDMFFVISGFVITQLLSREYARTGTLRLAEFYSRRIRRILPAVAFATIGTLLISVVALSPFGEQQQVVDTSRASSFFGSNLYFYMQDSYWALAENPLRHLWSLAVEEQFYLIFPVLIISLRVLRVKMQSSAMRISLLIISVISFVGSYYLSIGNQFLPKPELMAFFGTPWRMWEFLVGSILALSPTSRRSLPRVATNLFASISLIVILWAAVTFNSFTVFPGTAAIAPVFSTAILIYLGTTQSAATRFLAIKPLTKIGTISFSWYLWHWPLIVFAHRLSPNSHYFAPISAAIFSAGFAIISLRLIENPIRHNPDIRGKRALKLGVVCTIAPILVSVVVQFASNSGLGLQEIKNDKIKMSSFTDVHDCRIDKGKAIPNCDFNEYGSTAKRLLLVGDSAATAISDGVAAATSALGMNFSAYYSYGCPIILKPVSKRTHCITTFPEIEKKIAEIKPDILVISNMSSIYVDNVSRGEVLRDQNGKPAADVNQSINIWISMLREKINNDFKNQKTLVILQPPMSNMRELVLLQKLFDEKISFKTSEIRNRITRAESELFRNYKNFAVVDPATTLCDGVNCKQSLNGQALFYDSLHLTVKGSLLLTDLITAELEQLTAKN</sequence>
<evidence type="ECO:0000256" key="2">
    <source>
        <dbReference type="ARBA" id="ARBA00022475"/>
    </source>
</evidence>
<evidence type="ECO:0000256" key="7">
    <source>
        <dbReference type="ARBA" id="ARBA00023315"/>
    </source>
</evidence>
<evidence type="ECO:0000259" key="9">
    <source>
        <dbReference type="Pfam" id="PF01757"/>
    </source>
</evidence>
<keyword evidence="4 8" id="KW-0812">Transmembrane</keyword>
<dbReference type="EMBL" id="CAEZWU010000174">
    <property type="protein sequence ID" value="CAB4675854.1"/>
    <property type="molecule type" value="Genomic_DNA"/>
</dbReference>
<proteinExistence type="predicted"/>
<dbReference type="Pfam" id="PF19040">
    <property type="entry name" value="SGNH"/>
    <property type="match status" value="1"/>
</dbReference>
<evidence type="ECO:0000256" key="4">
    <source>
        <dbReference type="ARBA" id="ARBA00022692"/>
    </source>
</evidence>
<dbReference type="PANTHER" id="PTHR23028:SF53">
    <property type="entry name" value="ACYL_TRANSF_3 DOMAIN-CONTAINING PROTEIN"/>
    <property type="match status" value="1"/>
</dbReference>
<evidence type="ECO:0000256" key="5">
    <source>
        <dbReference type="ARBA" id="ARBA00022989"/>
    </source>
</evidence>
<evidence type="ECO:0000256" key="6">
    <source>
        <dbReference type="ARBA" id="ARBA00023136"/>
    </source>
</evidence>
<dbReference type="GO" id="GO:0009103">
    <property type="term" value="P:lipopolysaccharide biosynthetic process"/>
    <property type="evidence" value="ECO:0007669"/>
    <property type="project" value="TreeGrafter"/>
</dbReference>
<dbReference type="InterPro" id="IPR043968">
    <property type="entry name" value="SGNH"/>
</dbReference>
<dbReference type="Gene3D" id="3.40.50.1110">
    <property type="entry name" value="SGNH hydrolase"/>
    <property type="match status" value="1"/>
</dbReference>
<feature type="transmembrane region" description="Helical" evidence="8">
    <location>
        <begin position="149"/>
        <end position="165"/>
    </location>
</feature>
<feature type="domain" description="Acyltransferase 3" evidence="9">
    <location>
        <begin position="14"/>
        <end position="341"/>
    </location>
</feature>
<evidence type="ECO:0000259" key="10">
    <source>
        <dbReference type="Pfam" id="PF19040"/>
    </source>
</evidence>
<dbReference type="PANTHER" id="PTHR23028">
    <property type="entry name" value="ACETYLTRANSFERASE"/>
    <property type="match status" value="1"/>
</dbReference>
<evidence type="ECO:0000256" key="1">
    <source>
        <dbReference type="ARBA" id="ARBA00004651"/>
    </source>
</evidence>
<dbReference type="EMBL" id="CAFBQV010000068">
    <property type="protein sequence ID" value="CAB5063460.1"/>
    <property type="molecule type" value="Genomic_DNA"/>
</dbReference>
<dbReference type="EMBL" id="CAEZSE010000033">
    <property type="protein sequence ID" value="CAB4531504.1"/>
    <property type="molecule type" value="Genomic_DNA"/>
</dbReference>
<dbReference type="InterPro" id="IPR002656">
    <property type="entry name" value="Acyl_transf_3_dom"/>
</dbReference>
<feature type="transmembrane region" description="Helical" evidence="8">
    <location>
        <begin position="83"/>
        <end position="103"/>
    </location>
</feature>
<dbReference type="InterPro" id="IPR036514">
    <property type="entry name" value="SGNH_hydro_sf"/>
</dbReference>
<feature type="domain" description="SGNH" evidence="10">
    <location>
        <begin position="408"/>
        <end position="644"/>
    </location>
</feature>
<dbReference type="GO" id="GO:0005886">
    <property type="term" value="C:plasma membrane"/>
    <property type="evidence" value="ECO:0007669"/>
    <property type="project" value="UniProtKB-SubCell"/>
</dbReference>
<comment type="subcellular location">
    <subcellularLocation>
        <location evidence="1">Cell membrane</location>
        <topology evidence="1">Multi-pass membrane protein</topology>
    </subcellularLocation>
</comment>
<evidence type="ECO:0000256" key="8">
    <source>
        <dbReference type="SAM" id="Phobius"/>
    </source>
</evidence>
<dbReference type="SUPFAM" id="SSF52266">
    <property type="entry name" value="SGNH hydrolase"/>
    <property type="match status" value="1"/>
</dbReference>
<keyword evidence="3" id="KW-0808">Transferase</keyword>
<feature type="transmembrane region" description="Helical" evidence="8">
    <location>
        <begin position="300"/>
        <end position="319"/>
    </location>
</feature>
<dbReference type="Pfam" id="PF01757">
    <property type="entry name" value="Acyl_transf_3"/>
    <property type="match status" value="1"/>
</dbReference>
<keyword evidence="2" id="KW-1003">Cell membrane</keyword>
<feature type="transmembrane region" description="Helical" evidence="8">
    <location>
        <begin position="172"/>
        <end position="191"/>
    </location>
</feature>
<dbReference type="EMBL" id="CAEZZK010000089">
    <property type="protein sequence ID" value="CAB4758661.1"/>
    <property type="molecule type" value="Genomic_DNA"/>
</dbReference>
<dbReference type="GO" id="GO:0016747">
    <property type="term" value="F:acyltransferase activity, transferring groups other than amino-acyl groups"/>
    <property type="evidence" value="ECO:0007669"/>
    <property type="project" value="InterPro"/>
</dbReference>
<organism evidence="11">
    <name type="scientific">freshwater metagenome</name>
    <dbReference type="NCBI Taxonomy" id="449393"/>
    <lineage>
        <taxon>unclassified sequences</taxon>
        <taxon>metagenomes</taxon>
        <taxon>ecological metagenomes</taxon>
    </lineage>
</organism>
<keyword evidence="7" id="KW-0012">Acyltransferase</keyword>
<gene>
    <name evidence="11" type="ORF">UFOPK1353_00325</name>
    <name evidence="12" type="ORF">UFOPK2292_01077</name>
    <name evidence="13" type="ORF">UFOPK2855_00545</name>
    <name evidence="14" type="ORF">UFOPK4345_00555</name>
</gene>
<reference evidence="11" key="1">
    <citation type="submission" date="2020-05" db="EMBL/GenBank/DDBJ databases">
        <authorList>
            <person name="Chiriac C."/>
            <person name="Salcher M."/>
            <person name="Ghai R."/>
            <person name="Kavagutti S V."/>
        </authorList>
    </citation>
    <scope>NUCLEOTIDE SEQUENCE</scope>
</reference>
<evidence type="ECO:0000313" key="14">
    <source>
        <dbReference type="EMBL" id="CAB5063460.1"/>
    </source>
</evidence>
<dbReference type="AlphaFoldDB" id="A0A6J6AYB6"/>
<evidence type="ECO:0000313" key="11">
    <source>
        <dbReference type="EMBL" id="CAB4531504.1"/>
    </source>
</evidence>
<feature type="transmembrane region" description="Helical" evidence="8">
    <location>
        <begin position="235"/>
        <end position="253"/>
    </location>
</feature>
<keyword evidence="5 8" id="KW-1133">Transmembrane helix</keyword>
<feature type="transmembrane region" description="Helical" evidence="8">
    <location>
        <begin position="20"/>
        <end position="38"/>
    </location>
</feature>
<protein>
    <submittedName>
        <fullName evidence="11">Unannotated protein</fullName>
    </submittedName>
</protein>
<name>A0A6J6AYB6_9ZZZZ</name>
<feature type="transmembrane region" description="Helical" evidence="8">
    <location>
        <begin position="259"/>
        <end position="279"/>
    </location>
</feature>
<accession>A0A6J6AYB6</accession>
<evidence type="ECO:0000256" key="3">
    <source>
        <dbReference type="ARBA" id="ARBA00022679"/>
    </source>
</evidence>